<dbReference type="GO" id="GO:0022857">
    <property type="term" value="F:transmembrane transporter activity"/>
    <property type="evidence" value="ECO:0007669"/>
    <property type="project" value="InterPro"/>
</dbReference>
<dbReference type="EMBL" id="JAACNH010000001">
    <property type="protein sequence ID" value="KAG8454939.1"/>
    <property type="molecule type" value="Genomic_DNA"/>
</dbReference>
<sequence length="481" mass="52223">MAEYPGDGEEELLINRETEANSERCQVLRKMSDTRTYRRRWFVLGVVSLLSCSNAMIWITFAPVADMTANFFICSLDVVNYLSLVYLIVSIPVGFGATWLIDTLGLKISIILSSYMNMIGGILRCASAASIINSSFSGIYYVFAGQILCAAAQPLVLFLPAKLAAVWFPENQRATANMIASLSNPLGILLGNILSPIIVSREEYIPCLLGIYAVPAVVACILATAGVCEKAPPIPPSTSAINSSSEPFFSGLKQLMSNKAYVVLMLCFGAGLGIFTAFSSFLEQILCFKGYSNFFSGVCGALFIFFGFIGALICGLYVDRTKKFTEVVKTCLALTALTSIAFALVINFRGQKVLVAIVCAVFGLFGFAVYPIAMELAVECSYPIGEGASTGLAFISGQIQGIIYMTLFQALARPFSPSEASTCGVYQTEIYDWSISMLVMAGVCSFGSCVFVIFFHTEYKRLLAEENLTIKKEQELNINTD</sequence>
<evidence type="ECO:0000256" key="3">
    <source>
        <dbReference type="ARBA" id="ARBA00022989"/>
    </source>
</evidence>
<feature type="transmembrane region" description="Helical" evidence="5">
    <location>
        <begin position="41"/>
        <end position="61"/>
    </location>
</feature>
<keyword evidence="3 5" id="KW-1133">Transmembrane helix</keyword>
<evidence type="ECO:0000256" key="1">
    <source>
        <dbReference type="ARBA" id="ARBA00004141"/>
    </source>
</evidence>
<gene>
    <name evidence="7" type="ORF">GDO86_001238</name>
</gene>
<comment type="caution">
    <text evidence="7">The sequence shown here is derived from an EMBL/GenBank/DDBJ whole genome shotgun (WGS) entry which is preliminary data.</text>
</comment>
<keyword evidence="8" id="KW-1185">Reference proteome</keyword>
<dbReference type="AlphaFoldDB" id="A0A8T2KCT8"/>
<protein>
    <recommendedName>
        <fullName evidence="6">Major facilitator superfamily (MFS) profile domain-containing protein</fullName>
    </recommendedName>
</protein>
<dbReference type="Pfam" id="PF07690">
    <property type="entry name" value="MFS_1"/>
    <property type="match status" value="1"/>
</dbReference>
<feature type="transmembrane region" description="Helical" evidence="5">
    <location>
        <begin position="204"/>
        <end position="228"/>
    </location>
</feature>
<dbReference type="PROSITE" id="PS50850">
    <property type="entry name" value="MFS"/>
    <property type="match status" value="1"/>
</dbReference>
<comment type="subcellular location">
    <subcellularLocation>
        <location evidence="1">Membrane</location>
        <topology evidence="1">Multi-pass membrane protein</topology>
    </subcellularLocation>
</comment>
<feature type="transmembrane region" description="Helical" evidence="5">
    <location>
        <begin position="138"/>
        <end position="159"/>
    </location>
</feature>
<reference evidence="7" key="1">
    <citation type="thesis" date="2020" institute="ProQuest LLC" country="789 East Eisenhower Parkway, Ann Arbor, MI, USA">
        <title>Comparative Genomics and Chromosome Evolution.</title>
        <authorList>
            <person name="Mudd A.B."/>
        </authorList>
    </citation>
    <scope>NUCLEOTIDE SEQUENCE</scope>
    <source>
        <strain evidence="7">Female2</strain>
        <tissue evidence="7">Blood</tissue>
    </source>
</reference>
<feature type="domain" description="Major facilitator superfamily (MFS) profile" evidence="6">
    <location>
        <begin position="40"/>
        <end position="460"/>
    </location>
</feature>
<dbReference type="InterPro" id="IPR049680">
    <property type="entry name" value="FLVCR1-2_SLC49-like"/>
</dbReference>
<dbReference type="PANTHER" id="PTHR10924">
    <property type="entry name" value="MAJOR FACILITATOR SUPERFAMILY PROTEIN-RELATED"/>
    <property type="match status" value="1"/>
</dbReference>
<dbReference type="PANTHER" id="PTHR10924:SF6">
    <property type="entry name" value="SOLUTE CARRIER FAMILY 49 MEMBER A3"/>
    <property type="match status" value="1"/>
</dbReference>
<feature type="transmembrane region" description="Helical" evidence="5">
    <location>
        <begin position="108"/>
        <end position="132"/>
    </location>
</feature>
<organism evidence="7 8">
    <name type="scientific">Hymenochirus boettgeri</name>
    <name type="common">Congo dwarf clawed frog</name>
    <dbReference type="NCBI Taxonomy" id="247094"/>
    <lineage>
        <taxon>Eukaryota</taxon>
        <taxon>Metazoa</taxon>
        <taxon>Chordata</taxon>
        <taxon>Craniata</taxon>
        <taxon>Vertebrata</taxon>
        <taxon>Euteleostomi</taxon>
        <taxon>Amphibia</taxon>
        <taxon>Batrachia</taxon>
        <taxon>Anura</taxon>
        <taxon>Pipoidea</taxon>
        <taxon>Pipidae</taxon>
        <taxon>Pipinae</taxon>
        <taxon>Hymenochirus</taxon>
    </lineage>
</organism>
<dbReference type="CDD" id="cd17399">
    <property type="entry name" value="MFS_MFSD7"/>
    <property type="match status" value="1"/>
</dbReference>
<feature type="transmembrane region" description="Helical" evidence="5">
    <location>
        <begin position="390"/>
        <end position="410"/>
    </location>
</feature>
<evidence type="ECO:0000313" key="7">
    <source>
        <dbReference type="EMBL" id="KAG8454939.1"/>
    </source>
</evidence>
<evidence type="ECO:0000256" key="4">
    <source>
        <dbReference type="ARBA" id="ARBA00023136"/>
    </source>
</evidence>
<evidence type="ECO:0000256" key="2">
    <source>
        <dbReference type="ARBA" id="ARBA00022692"/>
    </source>
</evidence>
<dbReference type="OrthoDB" id="422206at2759"/>
<dbReference type="InterPro" id="IPR020846">
    <property type="entry name" value="MFS_dom"/>
</dbReference>
<dbReference type="GO" id="GO:0016020">
    <property type="term" value="C:membrane"/>
    <property type="evidence" value="ECO:0007669"/>
    <property type="project" value="UniProtKB-SubCell"/>
</dbReference>
<dbReference type="InterPro" id="IPR036259">
    <property type="entry name" value="MFS_trans_sf"/>
</dbReference>
<feature type="transmembrane region" description="Helical" evidence="5">
    <location>
        <begin position="294"/>
        <end position="318"/>
    </location>
</feature>
<accession>A0A8T2KCT8</accession>
<keyword evidence="2 5" id="KW-0812">Transmembrane</keyword>
<dbReference type="SUPFAM" id="SSF103473">
    <property type="entry name" value="MFS general substrate transporter"/>
    <property type="match status" value="1"/>
</dbReference>
<feature type="transmembrane region" description="Helical" evidence="5">
    <location>
        <begin position="430"/>
        <end position="455"/>
    </location>
</feature>
<evidence type="ECO:0000313" key="8">
    <source>
        <dbReference type="Proteomes" id="UP000812440"/>
    </source>
</evidence>
<evidence type="ECO:0000256" key="5">
    <source>
        <dbReference type="SAM" id="Phobius"/>
    </source>
</evidence>
<proteinExistence type="predicted"/>
<dbReference type="InterPro" id="IPR011701">
    <property type="entry name" value="MFS"/>
</dbReference>
<name>A0A8T2KCT8_9PIPI</name>
<feature type="transmembrane region" description="Helical" evidence="5">
    <location>
        <begin position="260"/>
        <end position="282"/>
    </location>
</feature>
<feature type="transmembrane region" description="Helical" evidence="5">
    <location>
        <begin position="354"/>
        <end position="378"/>
    </location>
</feature>
<feature type="transmembrane region" description="Helical" evidence="5">
    <location>
        <begin position="81"/>
        <end position="101"/>
    </location>
</feature>
<feature type="transmembrane region" description="Helical" evidence="5">
    <location>
        <begin position="330"/>
        <end position="348"/>
    </location>
</feature>
<dbReference type="Proteomes" id="UP000812440">
    <property type="component" value="Chromosome 1"/>
</dbReference>
<dbReference type="Gene3D" id="1.20.1250.20">
    <property type="entry name" value="MFS general substrate transporter like domains"/>
    <property type="match status" value="1"/>
</dbReference>
<feature type="transmembrane region" description="Helical" evidence="5">
    <location>
        <begin position="179"/>
        <end position="198"/>
    </location>
</feature>
<evidence type="ECO:0000259" key="6">
    <source>
        <dbReference type="PROSITE" id="PS50850"/>
    </source>
</evidence>
<keyword evidence="4 5" id="KW-0472">Membrane</keyword>